<proteinExistence type="inferred from homology"/>
<dbReference type="SUPFAM" id="SSF54637">
    <property type="entry name" value="Thioesterase/thiol ester dehydrase-isomerase"/>
    <property type="match status" value="1"/>
</dbReference>
<evidence type="ECO:0000313" key="5">
    <source>
        <dbReference type="Proteomes" id="UP001144396"/>
    </source>
</evidence>
<evidence type="ECO:0000256" key="1">
    <source>
        <dbReference type="ARBA" id="ARBA00005953"/>
    </source>
</evidence>
<comment type="caution">
    <text evidence="4">The sequence shown here is derived from an EMBL/GenBank/DDBJ whole genome shotgun (WGS) entry which is preliminary data.</text>
</comment>
<reference evidence="4" key="1">
    <citation type="submission" date="2022-12" db="EMBL/GenBank/DDBJ databases">
        <title>Reference genome sequencing for broad-spectrum identification of bacterial and archaeal isolates by mass spectrometry.</title>
        <authorList>
            <person name="Sekiguchi Y."/>
            <person name="Tourlousse D.M."/>
        </authorList>
    </citation>
    <scope>NUCLEOTIDE SEQUENCE</scope>
    <source>
        <strain evidence="4">14</strain>
    </source>
</reference>
<dbReference type="Gene3D" id="3.10.129.10">
    <property type="entry name" value="Hotdog Thioesterase"/>
    <property type="match status" value="1"/>
</dbReference>
<evidence type="ECO:0000256" key="2">
    <source>
        <dbReference type="ARBA" id="ARBA00022801"/>
    </source>
</evidence>
<dbReference type="CDD" id="cd00586">
    <property type="entry name" value="4HBT"/>
    <property type="match status" value="1"/>
</dbReference>
<protein>
    <submittedName>
        <fullName evidence="4">Thioesterase</fullName>
    </submittedName>
</protein>
<organism evidence="4 5">
    <name type="scientific">Agromyces rhizosphaerae</name>
    <dbReference type="NCBI Taxonomy" id="88374"/>
    <lineage>
        <taxon>Bacteria</taxon>
        <taxon>Bacillati</taxon>
        <taxon>Actinomycetota</taxon>
        <taxon>Actinomycetes</taxon>
        <taxon>Micrococcales</taxon>
        <taxon>Microbacteriaceae</taxon>
        <taxon>Agromyces</taxon>
    </lineage>
</organism>
<keyword evidence="2" id="KW-0378">Hydrolase</keyword>
<dbReference type="InterPro" id="IPR050563">
    <property type="entry name" value="4-hydroxybenzoyl-CoA_TE"/>
</dbReference>
<sequence>MSGTRPASAGTAEGERMPRPADYGHLASFPTRWNDNDVYGHVNNVVYYAAMDSAVNAWMIARGLDIEQGDAIGLVVSSSCDYHASGAYPDVLEVGVRIGRLGTSSVTWETGIFRASDAELLATGRFVHVFVDRESRRPTPVPATLRVAMERELVVAGGEG</sequence>
<evidence type="ECO:0000313" key="4">
    <source>
        <dbReference type="EMBL" id="GLI27532.1"/>
    </source>
</evidence>
<accession>A0A9W6CYG3</accession>
<dbReference type="GO" id="GO:0047617">
    <property type="term" value="F:fatty acyl-CoA hydrolase activity"/>
    <property type="evidence" value="ECO:0007669"/>
    <property type="project" value="TreeGrafter"/>
</dbReference>
<comment type="similarity">
    <text evidence="1">Belongs to the 4-hydroxybenzoyl-CoA thioesterase family.</text>
</comment>
<dbReference type="InterPro" id="IPR029069">
    <property type="entry name" value="HotDog_dom_sf"/>
</dbReference>
<dbReference type="AlphaFoldDB" id="A0A9W6CYG3"/>
<dbReference type="EMBL" id="BSDP01000001">
    <property type="protein sequence ID" value="GLI27532.1"/>
    <property type="molecule type" value="Genomic_DNA"/>
</dbReference>
<feature type="region of interest" description="Disordered" evidence="3">
    <location>
        <begin position="1"/>
        <end position="21"/>
    </location>
</feature>
<dbReference type="Pfam" id="PF13279">
    <property type="entry name" value="4HBT_2"/>
    <property type="match status" value="1"/>
</dbReference>
<name>A0A9W6CYG3_9MICO</name>
<evidence type="ECO:0000256" key="3">
    <source>
        <dbReference type="SAM" id="MobiDB-lite"/>
    </source>
</evidence>
<dbReference type="Proteomes" id="UP001144396">
    <property type="component" value="Unassembled WGS sequence"/>
</dbReference>
<gene>
    <name evidence="4" type="ORF">ARHIZOSPH14_17740</name>
</gene>
<keyword evidence="5" id="KW-1185">Reference proteome</keyword>
<dbReference type="PANTHER" id="PTHR31793:SF27">
    <property type="entry name" value="NOVEL THIOESTERASE SUPERFAMILY DOMAIN AND SAPOSIN A-TYPE DOMAIN CONTAINING PROTEIN (0610012H03RIK)"/>
    <property type="match status" value="1"/>
</dbReference>
<dbReference type="PANTHER" id="PTHR31793">
    <property type="entry name" value="4-HYDROXYBENZOYL-COA THIOESTERASE FAMILY MEMBER"/>
    <property type="match status" value="1"/>
</dbReference>